<dbReference type="AlphaFoldDB" id="K0IJV2"/>
<name>K0IJV2_NITGG</name>
<feature type="transmembrane region" description="Helical" evidence="8">
    <location>
        <begin position="84"/>
        <end position="108"/>
    </location>
</feature>
<feature type="transmembrane region" description="Helical" evidence="8">
    <location>
        <begin position="261"/>
        <end position="287"/>
    </location>
</feature>
<evidence type="ECO:0000313" key="11">
    <source>
        <dbReference type="Proteomes" id="UP000008037"/>
    </source>
</evidence>
<dbReference type="InterPro" id="IPR044838">
    <property type="entry name" value="EGY1-like"/>
</dbReference>
<dbReference type="PATRIC" id="fig|1237085.11.peg.3464"/>
<evidence type="ECO:0000259" key="9">
    <source>
        <dbReference type="Pfam" id="PF02163"/>
    </source>
</evidence>
<feature type="transmembrane region" description="Helical" evidence="8">
    <location>
        <begin position="50"/>
        <end position="69"/>
    </location>
</feature>
<keyword evidence="3 8" id="KW-0812">Transmembrane</keyword>
<evidence type="ECO:0000256" key="1">
    <source>
        <dbReference type="ARBA" id="ARBA00004141"/>
    </source>
</evidence>
<dbReference type="GO" id="GO:0016020">
    <property type="term" value="C:membrane"/>
    <property type="evidence" value="ECO:0007669"/>
    <property type="project" value="UniProtKB-SubCell"/>
</dbReference>
<feature type="transmembrane region" description="Helical" evidence="8">
    <location>
        <begin position="120"/>
        <end position="138"/>
    </location>
</feature>
<dbReference type="PANTHER" id="PTHR31412:SF0">
    <property type="entry name" value="ZINC METALLOPROTEASE EGY1, CHLOROPLASTIC-RELATED"/>
    <property type="match status" value="1"/>
</dbReference>
<feature type="domain" description="Peptidase M50" evidence="9">
    <location>
        <begin position="91"/>
        <end position="273"/>
    </location>
</feature>
<dbReference type="STRING" id="1237085.Ngar_c34650"/>
<feature type="transmembrane region" description="Helical" evidence="8">
    <location>
        <begin position="307"/>
        <end position="329"/>
    </location>
</feature>
<feature type="transmembrane region" description="Helical" evidence="8">
    <location>
        <begin position="219"/>
        <end position="240"/>
    </location>
</feature>
<evidence type="ECO:0000256" key="7">
    <source>
        <dbReference type="ARBA" id="ARBA00023136"/>
    </source>
</evidence>
<dbReference type="CDD" id="cd06160">
    <property type="entry name" value="S2P-M50_like_2"/>
    <property type="match status" value="1"/>
</dbReference>
<accession>K0IJV2</accession>
<dbReference type="PANTHER" id="PTHR31412">
    <property type="entry name" value="ZINC METALLOPROTEASE EGY1"/>
    <property type="match status" value="1"/>
</dbReference>
<keyword evidence="5" id="KW-0809">Transit peptide</keyword>
<dbReference type="KEGG" id="nga:Ngar_c34650"/>
<keyword evidence="11" id="KW-1185">Reference proteome</keyword>
<dbReference type="EMBL" id="CP002408">
    <property type="protein sequence ID" value="AFU60380.1"/>
    <property type="molecule type" value="Genomic_DNA"/>
</dbReference>
<dbReference type="GO" id="GO:0006508">
    <property type="term" value="P:proteolysis"/>
    <property type="evidence" value="ECO:0007669"/>
    <property type="project" value="UniProtKB-KW"/>
</dbReference>
<organism evidence="10 11">
    <name type="scientific">Nitrososphaera gargensis (strain Ga9.2)</name>
    <dbReference type="NCBI Taxonomy" id="1237085"/>
    <lineage>
        <taxon>Archaea</taxon>
        <taxon>Nitrososphaerota</taxon>
        <taxon>Nitrososphaeria</taxon>
        <taxon>Nitrososphaerales</taxon>
        <taxon>Nitrososphaeraceae</taxon>
        <taxon>Nitrososphaera</taxon>
    </lineage>
</organism>
<keyword evidence="6 8" id="KW-1133">Transmembrane helix</keyword>
<reference evidence="10 11" key="1">
    <citation type="journal article" date="2012" name="Environ. Microbiol.">
        <title>The genome of the ammonia-oxidizing Candidatus Nitrososphaera gargensis: insights into metabolic versatility and environmental adaptations.</title>
        <authorList>
            <person name="Spang A."/>
            <person name="Poehlein A."/>
            <person name="Offre P."/>
            <person name="Zumbragel S."/>
            <person name="Haider S."/>
            <person name="Rychlik N."/>
            <person name="Nowka B."/>
            <person name="Schmeisser C."/>
            <person name="Lebedeva E.V."/>
            <person name="Rattei T."/>
            <person name="Bohm C."/>
            <person name="Schmid M."/>
            <person name="Galushko A."/>
            <person name="Hatzenpichler R."/>
            <person name="Weinmaier T."/>
            <person name="Daniel R."/>
            <person name="Schleper C."/>
            <person name="Spieck E."/>
            <person name="Streit W."/>
            <person name="Wagner M."/>
        </authorList>
    </citation>
    <scope>NUCLEOTIDE SEQUENCE [LARGE SCALE GENOMIC DNA]</scope>
    <source>
        <strain evidence="11">Ga9.2</strain>
    </source>
</reference>
<evidence type="ECO:0000313" key="10">
    <source>
        <dbReference type="EMBL" id="AFU60380.1"/>
    </source>
</evidence>
<protein>
    <submittedName>
        <fullName evidence="10">Putative peptidase M50</fullName>
    </submittedName>
</protein>
<comment type="subcellular location">
    <subcellularLocation>
        <location evidence="1">Membrane</location>
        <topology evidence="1">Multi-pass membrane protein</topology>
    </subcellularLocation>
</comment>
<gene>
    <name evidence="10" type="ordered locus">Ngar_c34650</name>
</gene>
<sequence>MVATAKRSNYFWKLMPTLSSAIRLPIENGGIVISVFKLQKQKPKSGYQRSIPFLLFVAAICLVFVDGIFRSDSPLARTQLQDPILLAAIYTVSLMGILGIHELGHVLANRKYGIKASWPYFIPGIPGILPTFGALIVLRANMTNRNVMFDVGVTGPIAGLIVTVIVSIYGSAISTLITTAEAERLFDENQLAPLPFGESLLMVATLHLTGMVVDGTVLVVSPVLFAAWLGFLITFLNLMPAWQLDGGHLTRSALGVRWHKVLTYVSIVILFALRFYPMALLVLFFSLRAPESAPLDDVTPLSSKRKAFFFLALGLAVVCAPIPTSLMPWT</sequence>
<dbReference type="Proteomes" id="UP000008037">
    <property type="component" value="Chromosome"/>
</dbReference>
<keyword evidence="7 8" id="KW-0472">Membrane</keyword>
<evidence type="ECO:0000256" key="6">
    <source>
        <dbReference type="ARBA" id="ARBA00022989"/>
    </source>
</evidence>
<keyword evidence="2" id="KW-0645">Protease</keyword>
<evidence type="ECO:0000256" key="2">
    <source>
        <dbReference type="ARBA" id="ARBA00022670"/>
    </source>
</evidence>
<evidence type="ECO:0000256" key="4">
    <source>
        <dbReference type="ARBA" id="ARBA00022801"/>
    </source>
</evidence>
<dbReference type="InterPro" id="IPR008915">
    <property type="entry name" value="Peptidase_M50"/>
</dbReference>
<keyword evidence="4" id="KW-0378">Hydrolase</keyword>
<dbReference type="Pfam" id="PF02163">
    <property type="entry name" value="Peptidase_M50"/>
    <property type="match status" value="1"/>
</dbReference>
<evidence type="ECO:0000256" key="5">
    <source>
        <dbReference type="ARBA" id="ARBA00022946"/>
    </source>
</evidence>
<dbReference type="GO" id="GO:0008233">
    <property type="term" value="F:peptidase activity"/>
    <property type="evidence" value="ECO:0007669"/>
    <property type="project" value="UniProtKB-KW"/>
</dbReference>
<dbReference type="BioCyc" id="CNIT1237085:G1324-3466-MONOMER"/>
<dbReference type="HOGENOM" id="CLU_028221_0_1_2"/>
<evidence type="ECO:0000256" key="3">
    <source>
        <dbReference type="ARBA" id="ARBA00022692"/>
    </source>
</evidence>
<evidence type="ECO:0000256" key="8">
    <source>
        <dbReference type="SAM" id="Phobius"/>
    </source>
</evidence>
<dbReference type="InParanoid" id="K0IJV2"/>
<proteinExistence type="predicted"/>
<feature type="transmembrane region" description="Helical" evidence="8">
    <location>
        <begin position="158"/>
        <end position="179"/>
    </location>
</feature>